<dbReference type="AlphaFoldDB" id="A0AAW8TSL4"/>
<dbReference type="EMBL" id="JARQBJ010000001">
    <property type="protein sequence ID" value="MDT2809120.1"/>
    <property type="molecule type" value="Genomic_DNA"/>
</dbReference>
<name>A0AAW8TSL4_9ENTE</name>
<dbReference type="PANTHER" id="PTHR37826">
    <property type="entry name" value="FLOTILLIN BAND_7_5 DOMAIN PROTEIN"/>
    <property type="match status" value="1"/>
</dbReference>
<evidence type="ECO:0000259" key="1">
    <source>
        <dbReference type="Pfam" id="PF13421"/>
    </source>
</evidence>
<dbReference type="PANTHER" id="PTHR37826:SF2">
    <property type="entry name" value="ZINC-RIBBON DOMAIN-CONTAINING PROTEIN"/>
    <property type="match status" value="1"/>
</dbReference>
<evidence type="ECO:0000313" key="2">
    <source>
        <dbReference type="EMBL" id="MDT2809120.1"/>
    </source>
</evidence>
<dbReference type="CDD" id="cd03408">
    <property type="entry name" value="SPFH_like_u1"/>
    <property type="match status" value="1"/>
</dbReference>
<reference evidence="2" key="1">
    <citation type="submission" date="2023-03" db="EMBL/GenBank/DDBJ databases">
        <authorList>
            <person name="Shen W."/>
            <person name="Cai J."/>
        </authorList>
    </citation>
    <scope>NUCLEOTIDE SEQUENCE</scope>
    <source>
        <strain evidence="2">B226-2</strain>
    </source>
</reference>
<dbReference type="Pfam" id="PF13421">
    <property type="entry name" value="Band_7_1"/>
    <property type="match status" value="1"/>
</dbReference>
<feature type="domain" description="SPFH" evidence="1">
    <location>
        <begin position="57"/>
        <end position="268"/>
    </location>
</feature>
<evidence type="ECO:0000313" key="3">
    <source>
        <dbReference type="Proteomes" id="UP001256711"/>
    </source>
</evidence>
<protein>
    <submittedName>
        <fullName evidence="2">SPFH domain-containing protein</fullName>
    </submittedName>
</protein>
<proteinExistence type="predicted"/>
<dbReference type="InterPro" id="IPR033880">
    <property type="entry name" value="SPFH_YdjI"/>
</dbReference>
<accession>A0AAW8TSL4</accession>
<organism evidence="2 3">
    <name type="scientific">Enterococcus asini</name>
    <dbReference type="NCBI Taxonomy" id="57732"/>
    <lineage>
        <taxon>Bacteria</taxon>
        <taxon>Bacillati</taxon>
        <taxon>Bacillota</taxon>
        <taxon>Bacilli</taxon>
        <taxon>Lactobacillales</taxon>
        <taxon>Enterococcaceae</taxon>
        <taxon>Enterococcus</taxon>
    </lineage>
</organism>
<dbReference type="RefSeq" id="WP_311834865.1">
    <property type="nucleotide sequence ID" value="NZ_JARQBJ010000001.1"/>
</dbReference>
<comment type="caution">
    <text evidence="2">The sequence shown here is derived from an EMBL/GenBank/DDBJ whole genome shotgun (WGS) entry which is preliminary data.</text>
</comment>
<dbReference type="Proteomes" id="UP001256711">
    <property type="component" value="Unassembled WGS sequence"/>
</dbReference>
<gene>
    <name evidence="2" type="ORF">P7H43_01260</name>
</gene>
<sequence length="419" mass="45213">MGIIKAATSTIGGGLADQWLEVIEPDNMGDTTVLTKGVKVRQNDKRGANRKGTEDVITDGSVIHVYPNMMMLLVDGGKIIDYTAEEGYYTVKNDSAPSLLNGSLKDAVKETFSRFKFGGVTPQKQQVFYLNLQEIKGIKFGTPAPLNYFDNFYNAELFLRAHGTYSIKITDPILFYANAIPKNKTQVDINEINEQYLNEFLTGLQSSINQMSADGQRISYVPSKSMELSKYMADVLDASWKELRGMEIVAVAVASISYTDDSMKLINMRNQGAMLGDPNVREGYVQGSVARGMEEAGKNAAGATTGFMGMGMATNAGGGFLNQASQANNQQIQQQQQQAQQAQPAAQAAGESWTCPKCGTENTGKFCSNCGEAKPAPVATSAKLAMKCAECGETVDLSAGIPKFCPHCGKPFKGVPLDD</sequence>